<feature type="domain" description="Disease resistance protein At4g27190-like leucine-rich repeats" evidence="1">
    <location>
        <begin position="99"/>
        <end position="230"/>
    </location>
</feature>
<reference evidence="2" key="1">
    <citation type="submission" date="2019-10" db="EMBL/GenBank/DDBJ databases">
        <authorList>
            <person name="Zhang R."/>
            <person name="Pan Y."/>
            <person name="Wang J."/>
            <person name="Ma R."/>
            <person name="Yu S."/>
        </authorList>
    </citation>
    <scope>NUCLEOTIDE SEQUENCE</scope>
    <source>
        <strain evidence="2">LA-IB0</strain>
        <tissue evidence="2">Leaf</tissue>
    </source>
</reference>
<dbReference type="SUPFAM" id="SSF52047">
    <property type="entry name" value="RNI-like"/>
    <property type="match status" value="1"/>
</dbReference>
<dbReference type="InterPro" id="IPR057135">
    <property type="entry name" value="At4g27190-like_LRR"/>
</dbReference>
<proteinExistence type="predicted"/>
<dbReference type="PANTHER" id="PTHR15140">
    <property type="entry name" value="TUBULIN-SPECIFIC CHAPERONE E"/>
    <property type="match status" value="1"/>
</dbReference>
<organism evidence="2 3">
    <name type="scientific">Buddleja alternifolia</name>
    <dbReference type="NCBI Taxonomy" id="168488"/>
    <lineage>
        <taxon>Eukaryota</taxon>
        <taxon>Viridiplantae</taxon>
        <taxon>Streptophyta</taxon>
        <taxon>Embryophyta</taxon>
        <taxon>Tracheophyta</taxon>
        <taxon>Spermatophyta</taxon>
        <taxon>Magnoliopsida</taxon>
        <taxon>eudicotyledons</taxon>
        <taxon>Gunneridae</taxon>
        <taxon>Pentapetalae</taxon>
        <taxon>asterids</taxon>
        <taxon>lamiids</taxon>
        <taxon>Lamiales</taxon>
        <taxon>Scrophulariaceae</taxon>
        <taxon>Buddlejeae</taxon>
        <taxon>Buddleja</taxon>
    </lineage>
</organism>
<evidence type="ECO:0000313" key="3">
    <source>
        <dbReference type="Proteomes" id="UP000826271"/>
    </source>
</evidence>
<accession>A0AAV6WH67</accession>
<keyword evidence="3" id="KW-1185">Reference proteome</keyword>
<dbReference type="Pfam" id="PF23247">
    <property type="entry name" value="LRR_RPS2"/>
    <property type="match status" value="1"/>
</dbReference>
<dbReference type="InterPro" id="IPR032675">
    <property type="entry name" value="LRR_dom_sf"/>
</dbReference>
<evidence type="ECO:0000259" key="1">
    <source>
        <dbReference type="Pfam" id="PF23247"/>
    </source>
</evidence>
<comment type="caution">
    <text evidence="2">The sequence shown here is derived from an EMBL/GenBank/DDBJ whole genome shotgun (WGS) entry which is preliminary data.</text>
</comment>
<gene>
    <name evidence="2" type="ORF">BUALT_Bualt16G0111100</name>
</gene>
<sequence>MIVILKTNTNYSIYGKHQRLYAPLCSVSLNPIYKASHLLLGRYGRHVRSFIGYLLMSPLNVVSMELLRVLDCWNTNSDDLVGIETLVHLRYLAIYTMPASIASFVNLEYLVVHYKVSISSSLLKLAKLRHLQALTATFDEDCNSTQVVINNLEYLSNNKKWETRDGEFQQLRFLKLSGLDNFCKWDEVSFSSEHFPKLQQLVLHWCRNLKEIPCAMGEIETLQLIEVEWCQKSVGESATQIIEEQRDMGNEELRIIIGSILDDGR</sequence>
<dbReference type="Proteomes" id="UP000826271">
    <property type="component" value="Unassembled WGS sequence"/>
</dbReference>
<protein>
    <recommendedName>
        <fullName evidence="1">Disease resistance protein At4g27190-like leucine-rich repeats domain-containing protein</fullName>
    </recommendedName>
</protein>
<dbReference type="Gene3D" id="3.80.10.10">
    <property type="entry name" value="Ribonuclease Inhibitor"/>
    <property type="match status" value="1"/>
</dbReference>
<dbReference type="EMBL" id="WHWC01000016">
    <property type="protein sequence ID" value="KAG8367807.1"/>
    <property type="molecule type" value="Genomic_DNA"/>
</dbReference>
<evidence type="ECO:0000313" key="2">
    <source>
        <dbReference type="EMBL" id="KAG8367807.1"/>
    </source>
</evidence>
<name>A0AAV6WH67_9LAMI</name>
<dbReference type="AlphaFoldDB" id="A0AAV6WH67"/>
<dbReference type="PANTHER" id="PTHR15140:SF37">
    <property type="entry name" value="UBIQUITIN-LIKE DOMAIN-CONTAINING PROTEIN"/>
    <property type="match status" value="1"/>
</dbReference>